<dbReference type="RefSeq" id="WP_050753574.1">
    <property type="nucleotide sequence ID" value="NZ_JQKC01000033.1"/>
</dbReference>
<dbReference type="PANTHER" id="PTHR45947">
    <property type="entry name" value="SULFOQUINOVOSYL TRANSFERASE SQD2"/>
    <property type="match status" value="1"/>
</dbReference>
<reference evidence="4" key="1">
    <citation type="submission" date="2015-07" db="EMBL/GenBank/DDBJ databases">
        <title>Near-Complete Genome Sequence of the Cellulolytic Bacterium Bacteroides (Pseudobacteroides) cellulosolvens ATCC 35603.</title>
        <authorList>
            <person name="Dassa B."/>
            <person name="Utturkar S.M."/>
            <person name="Klingeman D.M."/>
            <person name="Hurt R.A."/>
            <person name="Keller M."/>
            <person name="Xu J."/>
            <person name="Reddy Y.H.K."/>
            <person name="Borovok I."/>
            <person name="Grinberg I.R."/>
            <person name="Lamed R."/>
            <person name="Zhivin O."/>
            <person name="Bayer E.A."/>
            <person name="Brown S.D."/>
        </authorList>
    </citation>
    <scope>NUCLEOTIDE SEQUENCE [LARGE SCALE GENOMIC DNA]</scope>
    <source>
        <strain evidence="4">DSM 2933</strain>
    </source>
</reference>
<dbReference type="PANTHER" id="PTHR45947:SF3">
    <property type="entry name" value="SULFOQUINOVOSYL TRANSFERASE SQD2"/>
    <property type="match status" value="1"/>
</dbReference>
<gene>
    <name evidence="3" type="ORF">Bccel_3492</name>
</gene>
<evidence type="ECO:0000313" key="4">
    <source>
        <dbReference type="Proteomes" id="UP000036923"/>
    </source>
</evidence>
<dbReference type="SUPFAM" id="SSF53756">
    <property type="entry name" value="UDP-Glycosyltransferase/glycogen phosphorylase"/>
    <property type="match status" value="1"/>
</dbReference>
<keyword evidence="3" id="KW-0808">Transferase</keyword>
<feature type="domain" description="Glycosyltransferase subfamily 4-like N-terminal" evidence="2">
    <location>
        <begin position="14"/>
        <end position="184"/>
    </location>
</feature>
<dbReference type="CDD" id="cd03817">
    <property type="entry name" value="GT4_UGDG-like"/>
    <property type="match status" value="1"/>
</dbReference>
<name>A0A0L6JR19_9FIRM</name>
<evidence type="ECO:0000259" key="1">
    <source>
        <dbReference type="Pfam" id="PF00534"/>
    </source>
</evidence>
<dbReference type="Pfam" id="PF13439">
    <property type="entry name" value="Glyco_transf_4"/>
    <property type="match status" value="1"/>
</dbReference>
<dbReference type="EMBL" id="LGTC01000001">
    <property type="protein sequence ID" value="KNY28218.1"/>
    <property type="molecule type" value="Genomic_DNA"/>
</dbReference>
<keyword evidence="4" id="KW-1185">Reference proteome</keyword>
<dbReference type="Pfam" id="PF00534">
    <property type="entry name" value="Glycos_transf_1"/>
    <property type="match status" value="1"/>
</dbReference>
<sequence>MNIGIFTDTYHPDVSGVVTSIDMLSDELKKRGHNVYIFTISNPSITKKRPGVFRLPSMAFIFYKSRRVGLFYSNRAAKGVKRLKLDIIHTQSEFSLGIFGTIMSKQLGIPLIHTYHTLWKDYVHYISKNKFKKTTDDIVKILSRNFCNACNAVIAPSKKTYDILYEYGVKSPIKIIPTGINLDRFSEDKYSKNDLMALKEILGIKKDDPVMLFVGRIDKEKSIDIALRQMPEIIKKIPNVKFLIVGDGQATDDLKELTSELEIEKSVIFTGVQPWEKIGMFYRLGDVFVSCSITETQGLTLIEAMASDVPIIARYDRNIDGIIQNNKNGRIFKYENELSETIIEVLTDKKLAKSYAKNARRTVEIFSSEEFGKNIENLYNEILESHKKIRKRGYNFRKKFKSFSIRTPRSGA</sequence>
<dbReference type="STRING" id="398512.Bccel_3492"/>
<dbReference type="eggNOG" id="COG0438">
    <property type="taxonomic scope" value="Bacteria"/>
</dbReference>
<evidence type="ECO:0000259" key="2">
    <source>
        <dbReference type="Pfam" id="PF13439"/>
    </source>
</evidence>
<feature type="domain" description="Glycosyl transferase family 1" evidence="1">
    <location>
        <begin position="199"/>
        <end position="361"/>
    </location>
</feature>
<dbReference type="InterPro" id="IPR050194">
    <property type="entry name" value="Glycosyltransferase_grp1"/>
</dbReference>
<protein>
    <submittedName>
        <fullName evidence="3">Glycosyl transferase group 1</fullName>
    </submittedName>
</protein>
<comment type="caution">
    <text evidence="3">The sequence shown here is derived from an EMBL/GenBank/DDBJ whole genome shotgun (WGS) entry which is preliminary data.</text>
</comment>
<dbReference type="GO" id="GO:0016758">
    <property type="term" value="F:hexosyltransferase activity"/>
    <property type="evidence" value="ECO:0007669"/>
    <property type="project" value="TreeGrafter"/>
</dbReference>
<dbReference type="AlphaFoldDB" id="A0A0L6JR19"/>
<dbReference type="Proteomes" id="UP000036923">
    <property type="component" value="Unassembled WGS sequence"/>
</dbReference>
<dbReference type="Gene3D" id="3.40.50.2000">
    <property type="entry name" value="Glycogen Phosphorylase B"/>
    <property type="match status" value="2"/>
</dbReference>
<dbReference type="InterPro" id="IPR001296">
    <property type="entry name" value="Glyco_trans_1"/>
</dbReference>
<organism evidence="3 4">
    <name type="scientific">Pseudobacteroides cellulosolvens ATCC 35603 = DSM 2933</name>
    <dbReference type="NCBI Taxonomy" id="398512"/>
    <lineage>
        <taxon>Bacteria</taxon>
        <taxon>Bacillati</taxon>
        <taxon>Bacillota</taxon>
        <taxon>Clostridia</taxon>
        <taxon>Eubacteriales</taxon>
        <taxon>Oscillospiraceae</taxon>
        <taxon>Pseudobacteroides</taxon>
    </lineage>
</organism>
<proteinExistence type="predicted"/>
<evidence type="ECO:0000313" key="3">
    <source>
        <dbReference type="EMBL" id="KNY28218.1"/>
    </source>
</evidence>
<accession>A0A0L6JR19</accession>
<dbReference type="PATRIC" id="fig|398512.5.peg.3659"/>
<dbReference type="InterPro" id="IPR028098">
    <property type="entry name" value="Glyco_trans_4-like_N"/>
</dbReference>
<dbReference type="OrthoDB" id="9802525at2"/>